<dbReference type="CDD" id="cd02947">
    <property type="entry name" value="TRX_family"/>
    <property type="match status" value="1"/>
</dbReference>
<dbReference type="InterPro" id="IPR013535">
    <property type="entry name" value="PUL_dom"/>
</dbReference>
<dbReference type="PROSITE" id="PS51858">
    <property type="entry name" value="PPPDE"/>
    <property type="match status" value="1"/>
</dbReference>
<protein>
    <submittedName>
        <fullName evidence="7">PPPDE putative peptidase domain</fullName>
    </submittedName>
</protein>
<comment type="caution">
    <text evidence="7">The sequence shown here is derived from an EMBL/GenBank/DDBJ whole genome shotgun (WGS) entry which is preliminary data.</text>
</comment>
<evidence type="ECO:0000256" key="1">
    <source>
        <dbReference type="ARBA" id="ARBA00008140"/>
    </source>
</evidence>
<dbReference type="SMART" id="SM01179">
    <property type="entry name" value="DUF862"/>
    <property type="match status" value="1"/>
</dbReference>
<evidence type="ECO:0000256" key="3">
    <source>
        <dbReference type="ARBA" id="ARBA00022801"/>
    </source>
</evidence>
<evidence type="ECO:0000259" key="5">
    <source>
        <dbReference type="PROSITE" id="PS51396"/>
    </source>
</evidence>
<comment type="similarity">
    <text evidence="1">Belongs to the DeSI family.</text>
</comment>
<dbReference type="PROSITE" id="PS51352">
    <property type="entry name" value="THIOREDOXIN_2"/>
    <property type="match status" value="1"/>
</dbReference>
<dbReference type="InterPro" id="IPR042266">
    <property type="entry name" value="PPPDE_sf"/>
</dbReference>
<name>A0A8J6AZ82_9EUKA</name>
<keyword evidence="2" id="KW-0645">Protease</keyword>
<sequence>MNERLSVTLYIYDLSMGLASQLSMSFVGRHFEGIFHTGIVLAESNQANPVEYFYGGAGISRALAGTTPYGTPVERITLGETNKRRSEFETWIQSNAARFSFSRYHVLQHNCNTFTHEATQFLLGDTTRYPTKVSQLPSQFLETQMGRMMEPMINSMFQGYNDQQRSATNLHTFEGTNAAPVQHASPSPKPTPKPAVPVSEMNLFTGHSMAKAVEKLRPLGPPGEDLAKFITDDLVLALEAKTDITTPPQTIASLIEAVSPLLDGPNRFMLVDVCRLLVLTPSGNRHLGSMPKEVHISSILKEAETAPGPFSVMALRYASNLFAYATGQQGAAHPAVRRMLTDTMAAVVARLKQGAYQAASGRVSDAATCLLCNLLTTTDCPEASAVAAGLMSCPGQYSGPAVVEMLVPCLVKAMDAKRAGLDLGVLSTAFEVLQTRLTSEDSAKISRFASRFKDPSIGAVVDINSSADFNAFLKAHPDAIIDFHATWCGPCRSIHPHVTRLAALNPGVGVGRVDVDKVRDVVATLGVRSMPTFIRYRGGLEVERWTGADPSRLATEFGKCGK</sequence>
<dbReference type="GO" id="GO:0006508">
    <property type="term" value="P:proteolysis"/>
    <property type="evidence" value="ECO:0007669"/>
    <property type="project" value="UniProtKB-KW"/>
</dbReference>
<dbReference type="Proteomes" id="UP000717585">
    <property type="component" value="Unassembled WGS sequence"/>
</dbReference>
<keyword evidence="3" id="KW-0378">Hydrolase</keyword>
<dbReference type="PANTHER" id="PTHR12378:SF7">
    <property type="entry name" value="DESUMOYLATING ISOPEPTIDASE 1"/>
    <property type="match status" value="1"/>
</dbReference>
<evidence type="ECO:0000259" key="4">
    <source>
        <dbReference type="PROSITE" id="PS51352"/>
    </source>
</evidence>
<dbReference type="Pfam" id="PF08324">
    <property type="entry name" value="PUL"/>
    <property type="match status" value="1"/>
</dbReference>
<proteinExistence type="inferred from homology"/>
<dbReference type="OrthoDB" id="21221at2759"/>
<organism evidence="7 8">
    <name type="scientific">Carpediemonas membranifera</name>
    <dbReference type="NCBI Taxonomy" id="201153"/>
    <lineage>
        <taxon>Eukaryota</taxon>
        <taxon>Metamonada</taxon>
        <taxon>Carpediemonas-like organisms</taxon>
        <taxon>Carpediemonas</taxon>
    </lineage>
</organism>
<dbReference type="PROSITE" id="PS00194">
    <property type="entry name" value="THIOREDOXIN_1"/>
    <property type="match status" value="1"/>
</dbReference>
<dbReference type="InterPro" id="IPR011989">
    <property type="entry name" value="ARM-like"/>
</dbReference>
<dbReference type="AlphaFoldDB" id="A0A8J6AZ82"/>
<dbReference type="PANTHER" id="PTHR12378">
    <property type="entry name" value="DESUMOYLATING ISOPEPTIDASE"/>
    <property type="match status" value="1"/>
</dbReference>
<feature type="domain" description="Thioredoxin" evidence="4">
    <location>
        <begin position="443"/>
        <end position="562"/>
    </location>
</feature>
<dbReference type="GO" id="GO:0070646">
    <property type="term" value="P:protein modification by small protein removal"/>
    <property type="evidence" value="ECO:0007669"/>
    <property type="project" value="TreeGrafter"/>
</dbReference>
<evidence type="ECO:0000313" key="7">
    <source>
        <dbReference type="EMBL" id="KAG9389549.1"/>
    </source>
</evidence>
<dbReference type="SUPFAM" id="SSF52833">
    <property type="entry name" value="Thioredoxin-like"/>
    <property type="match status" value="1"/>
</dbReference>
<dbReference type="InterPro" id="IPR008580">
    <property type="entry name" value="PPPDE_dom"/>
</dbReference>
<dbReference type="EMBL" id="JAHDYR010000069">
    <property type="protein sequence ID" value="KAG9389549.1"/>
    <property type="molecule type" value="Genomic_DNA"/>
</dbReference>
<dbReference type="Gene3D" id="3.40.30.10">
    <property type="entry name" value="Glutaredoxin"/>
    <property type="match status" value="1"/>
</dbReference>
<dbReference type="InterPro" id="IPR017937">
    <property type="entry name" value="Thioredoxin_CS"/>
</dbReference>
<accession>A0A8J6AZ82</accession>
<evidence type="ECO:0000313" key="8">
    <source>
        <dbReference type="Proteomes" id="UP000717585"/>
    </source>
</evidence>
<feature type="domain" description="PUL" evidence="5">
    <location>
        <begin position="194"/>
        <end position="467"/>
    </location>
</feature>
<dbReference type="GO" id="GO:0008233">
    <property type="term" value="F:peptidase activity"/>
    <property type="evidence" value="ECO:0007669"/>
    <property type="project" value="UniProtKB-KW"/>
</dbReference>
<dbReference type="PROSITE" id="PS51396">
    <property type="entry name" value="PUL"/>
    <property type="match status" value="1"/>
</dbReference>
<gene>
    <name evidence="7" type="ORF">J8273_8842</name>
</gene>
<reference evidence="7" key="1">
    <citation type="submission" date="2021-05" db="EMBL/GenBank/DDBJ databases">
        <title>A free-living protist that lacks canonical eukaryotic 1 DNA replication and segregation systems.</title>
        <authorList>
            <person name="Salas-Leiva D.E."/>
            <person name="Tromer E.C."/>
            <person name="Curtis B.A."/>
            <person name="Jerlstrom-Hultqvist J."/>
            <person name="Kolisko M."/>
            <person name="Yi Z."/>
            <person name="Salas-Leiva J.S."/>
            <person name="Gallot-Lavallee L."/>
            <person name="Kops G.J.P.L."/>
            <person name="Archibald J.M."/>
            <person name="Simpson A.G.B."/>
            <person name="Roger A.J."/>
        </authorList>
    </citation>
    <scope>NUCLEOTIDE SEQUENCE</scope>
    <source>
        <strain evidence="7">BICM</strain>
    </source>
</reference>
<keyword evidence="8" id="KW-1185">Reference proteome</keyword>
<dbReference type="Pfam" id="PF00085">
    <property type="entry name" value="Thioredoxin"/>
    <property type="match status" value="1"/>
</dbReference>
<dbReference type="Gene3D" id="1.25.10.10">
    <property type="entry name" value="Leucine-rich Repeat Variant"/>
    <property type="match status" value="1"/>
</dbReference>
<evidence type="ECO:0000256" key="2">
    <source>
        <dbReference type="ARBA" id="ARBA00022670"/>
    </source>
</evidence>
<dbReference type="Pfam" id="PF05903">
    <property type="entry name" value="Peptidase_C97"/>
    <property type="match status" value="1"/>
</dbReference>
<feature type="domain" description="PPPDE" evidence="6">
    <location>
        <begin position="5"/>
        <end position="154"/>
    </location>
</feature>
<dbReference type="InterPro" id="IPR013766">
    <property type="entry name" value="Thioredoxin_domain"/>
</dbReference>
<dbReference type="InterPro" id="IPR036249">
    <property type="entry name" value="Thioredoxin-like_sf"/>
</dbReference>
<evidence type="ECO:0000259" key="6">
    <source>
        <dbReference type="PROSITE" id="PS51858"/>
    </source>
</evidence>
<dbReference type="Gene3D" id="3.90.1720.30">
    <property type="entry name" value="PPPDE domains"/>
    <property type="match status" value="1"/>
</dbReference>